<dbReference type="GO" id="GO:1904551">
    <property type="term" value="P:cellular response to arachidonate"/>
    <property type="evidence" value="ECO:0007669"/>
    <property type="project" value="Ensembl"/>
</dbReference>
<evidence type="ECO:0000256" key="15">
    <source>
        <dbReference type="ARBA" id="ARBA00044691"/>
    </source>
</evidence>
<evidence type="ECO:0000256" key="13">
    <source>
        <dbReference type="ARBA" id="ARBA00034430"/>
    </source>
</evidence>
<feature type="transmembrane region" description="Helical" evidence="18">
    <location>
        <begin position="303"/>
        <end position="325"/>
    </location>
</feature>
<accession>H0WPV1</accession>
<dbReference type="eggNOG" id="KOG1418">
    <property type="taxonomic scope" value="Eukaryota"/>
</dbReference>
<feature type="transmembrane region" description="Helical" evidence="18">
    <location>
        <begin position="75"/>
        <end position="96"/>
    </location>
</feature>
<reference evidence="21" key="1">
    <citation type="submission" date="2011-03" db="EMBL/GenBank/DDBJ databases">
        <title>Version 3 of the genome sequence of Otolemur garnettii (Bushbaby).</title>
        <authorList>
            <consortium name="The Broad Institute Genome Sequencing Platform"/>
            <person name="Di Palma F."/>
            <person name="Johnson J."/>
            <person name="Lander E.S."/>
            <person name="Lindblad-Toh K."/>
            <person name="Jaffe D.B."/>
            <person name="Gnerre S."/>
            <person name="MacCallum I."/>
            <person name="Przybylski D."/>
            <person name="Ribeiro F.J."/>
            <person name="Burton J.N."/>
            <person name="Walker B.J."/>
            <person name="Sharpe T."/>
            <person name="Hall G."/>
        </authorList>
    </citation>
    <scope>NUCLEOTIDE SEQUENCE [LARGE SCALE GENOMIC DNA]</scope>
</reference>
<evidence type="ECO:0000256" key="17">
    <source>
        <dbReference type="SAM" id="MobiDB-lite"/>
    </source>
</evidence>
<dbReference type="FunCoup" id="H0WPV1">
    <property type="interactions" value="513"/>
</dbReference>
<proteinExistence type="inferred from homology"/>
<comment type="catalytic activity">
    <reaction evidence="13">
        <text>K(+)(in) = K(+)(out)</text>
        <dbReference type="Rhea" id="RHEA:29463"/>
        <dbReference type="ChEBI" id="CHEBI:29103"/>
    </reaction>
</comment>
<comment type="subcellular location">
    <subcellularLocation>
        <location evidence="1">Cell membrane</location>
        <topology evidence="1">Multi-pass membrane protein</topology>
    </subcellularLocation>
</comment>
<dbReference type="PANTHER" id="PTHR11003">
    <property type="entry name" value="POTASSIUM CHANNEL, SUBFAMILY K"/>
    <property type="match status" value="1"/>
</dbReference>
<dbReference type="EMBL" id="AAQR03045968">
    <property type="status" value="NOT_ANNOTATED_CDS"/>
    <property type="molecule type" value="Genomic_DNA"/>
</dbReference>
<evidence type="ECO:0000256" key="5">
    <source>
        <dbReference type="ARBA" id="ARBA00022692"/>
    </source>
</evidence>
<organism evidence="20 21">
    <name type="scientific">Otolemur garnettii</name>
    <name type="common">Small-eared galago</name>
    <name type="synonym">Garnett's greater bushbaby</name>
    <dbReference type="NCBI Taxonomy" id="30611"/>
    <lineage>
        <taxon>Eukaryota</taxon>
        <taxon>Metazoa</taxon>
        <taxon>Chordata</taxon>
        <taxon>Craniata</taxon>
        <taxon>Vertebrata</taxon>
        <taxon>Euteleostomi</taxon>
        <taxon>Mammalia</taxon>
        <taxon>Eutheria</taxon>
        <taxon>Euarchontoglires</taxon>
        <taxon>Primates</taxon>
        <taxon>Strepsirrhini</taxon>
        <taxon>Lorisiformes</taxon>
        <taxon>Galagidae</taxon>
        <taxon>Otolemur</taxon>
    </lineage>
</organism>
<evidence type="ECO:0000256" key="3">
    <source>
        <dbReference type="ARBA" id="ARBA00022475"/>
    </source>
</evidence>
<keyword evidence="10 18" id="KW-0472">Membrane</keyword>
<evidence type="ECO:0000256" key="9">
    <source>
        <dbReference type="ARBA" id="ARBA00023065"/>
    </source>
</evidence>
<dbReference type="Gene3D" id="1.10.287.70">
    <property type="match status" value="1"/>
</dbReference>
<feature type="domain" description="Potassium channel" evidence="19">
    <location>
        <begin position="150"/>
        <end position="208"/>
    </location>
</feature>
<dbReference type="Pfam" id="PF07885">
    <property type="entry name" value="Ion_trans_2"/>
    <property type="match status" value="2"/>
</dbReference>
<feature type="region of interest" description="Disordered" evidence="17">
    <location>
        <begin position="435"/>
        <end position="464"/>
    </location>
</feature>
<feature type="transmembrane region" description="Helical" evidence="18">
    <location>
        <begin position="234"/>
        <end position="258"/>
    </location>
</feature>
<evidence type="ECO:0000256" key="10">
    <source>
        <dbReference type="ARBA" id="ARBA00023136"/>
    </source>
</evidence>
<evidence type="ECO:0000256" key="2">
    <source>
        <dbReference type="ARBA" id="ARBA00022448"/>
    </source>
</evidence>
<dbReference type="PRINTS" id="PR01333">
    <property type="entry name" value="2POREKCHANEL"/>
</dbReference>
<keyword evidence="4" id="KW-0633">Potassium transport</keyword>
<comment type="catalytic activity">
    <reaction evidence="15">
        <text>Cs(+)(in) = Cs(+)(out)</text>
        <dbReference type="Rhea" id="RHEA:78555"/>
        <dbReference type="ChEBI" id="CHEBI:49547"/>
    </reaction>
</comment>
<dbReference type="Proteomes" id="UP000005225">
    <property type="component" value="Unassembled WGS sequence"/>
</dbReference>
<dbReference type="GO" id="GO:0030322">
    <property type="term" value="P:stabilization of membrane potential"/>
    <property type="evidence" value="ECO:0007669"/>
    <property type="project" value="TreeGrafter"/>
</dbReference>
<evidence type="ECO:0000256" key="1">
    <source>
        <dbReference type="ARBA" id="ARBA00004651"/>
    </source>
</evidence>
<feature type="domain" description="Potassium channel" evidence="19">
    <location>
        <begin position="247"/>
        <end position="326"/>
    </location>
</feature>
<evidence type="ECO:0000256" key="16">
    <source>
        <dbReference type="RuleBase" id="RU003857"/>
    </source>
</evidence>
<dbReference type="GO" id="GO:0015271">
    <property type="term" value="F:outward rectifier potassium channel activity"/>
    <property type="evidence" value="ECO:0007669"/>
    <property type="project" value="Ensembl"/>
</dbReference>
<feature type="transmembrane region" description="Helical" evidence="18">
    <location>
        <begin position="270"/>
        <end position="291"/>
    </location>
</feature>
<dbReference type="InParanoid" id="H0WPV1"/>
<keyword evidence="5 16" id="KW-0812">Transmembrane</keyword>
<keyword evidence="12 16" id="KW-0407">Ion channel</keyword>
<dbReference type="FunFam" id="1.10.287.70:FF:000043">
    <property type="entry name" value="Potassium channel subfamily K member 10 isoform 2"/>
    <property type="match status" value="1"/>
</dbReference>
<feature type="compositionally biased region" description="Low complexity" evidence="17">
    <location>
        <begin position="534"/>
        <end position="543"/>
    </location>
</feature>
<dbReference type="OMA" id="MNWYKPL"/>
<dbReference type="InterPro" id="IPR003280">
    <property type="entry name" value="2pore_dom_K_chnl"/>
</dbReference>
<evidence type="ECO:0000256" key="4">
    <source>
        <dbReference type="ARBA" id="ARBA00022538"/>
    </source>
</evidence>
<evidence type="ECO:0000313" key="20">
    <source>
        <dbReference type="Ensembl" id="ENSOGAP00000003948.2"/>
    </source>
</evidence>
<evidence type="ECO:0000256" key="7">
    <source>
        <dbReference type="ARBA" id="ARBA00022958"/>
    </source>
</evidence>
<keyword evidence="3" id="KW-1003">Cell membrane</keyword>
<keyword evidence="11" id="KW-1015">Disulfide bond</keyword>
<feature type="transmembrane region" description="Helical" evidence="18">
    <location>
        <begin position="188"/>
        <end position="213"/>
    </location>
</feature>
<dbReference type="PRINTS" id="PR01499">
    <property type="entry name" value="TREKCHANNEL"/>
</dbReference>
<dbReference type="STRING" id="30611.ENSOGAP00000003948"/>
<dbReference type="PANTHER" id="PTHR11003:SF32">
    <property type="entry name" value="POTASSIUM CHANNEL SUBFAMILY K MEMBER 10"/>
    <property type="match status" value="1"/>
</dbReference>
<dbReference type="GeneTree" id="ENSGT00940000156147"/>
<evidence type="ECO:0000313" key="21">
    <source>
        <dbReference type="Proteomes" id="UP000005225"/>
    </source>
</evidence>
<evidence type="ECO:0000256" key="11">
    <source>
        <dbReference type="ARBA" id="ARBA00023157"/>
    </source>
</evidence>
<evidence type="ECO:0000259" key="19">
    <source>
        <dbReference type="Pfam" id="PF07885"/>
    </source>
</evidence>
<keyword evidence="2 16" id="KW-0813">Transport</keyword>
<dbReference type="EMBL" id="AAQR03045969">
    <property type="status" value="NOT_ANNOTATED_CDS"/>
    <property type="molecule type" value="Genomic_DNA"/>
</dbReference>
<comment type="similarity">
    <text evidence="16">Belongs to the two pore domain potassium channel (TC 1.A.1.8) family.</text>
</comment>
<keyword evidence="7" id="KW-0630">Potassium</keyword>
<dbReference type="GO" id="GO:0005886">
    <property type="term" value="C:plasma membrane"/>
    <property type="evidence" value="ECO:0007669"/>
    <property type="project" value="UniProtKB-SubCell"/>
</dbReference>
<evidence type="ECO:0000256" key="8">
    <source>
        <dbReference type="ARBA" id="ARBA00022989"/>
    </source>
</evidence>
<keyword evidence="6" id="KW-0631">Potassium channel</keyword>
<feature type="region of interest" description="Disordered" evidence="17">
    <location>
        <begin position="512"/>
        <end position="543"/>
    </location>
</feature>
<evidence type="ECO:0000256" key="18">
    <source>
        <dbReference type="SAM" id="Phobius"/>
    </source>
</evidence>
<dbReference type="InterPro" id="IPR003976">
    <property type="entry name" value="2pore_dom_K_chnl_TREK"/>
</dbReference>
<name>H0WPV1_OTOGA</name>
<evidence type="ECO:0000256" key="14">
    <source>
        <dbReference type="ARBA" id="ARBA00044657"/>
    </source>
</evidence>
<keyword evidence="9 16" id="KW-0406">Ion transport</keyword>
<reference evidence="20" key="3">
    <citation type="submission" date="2025-09" db="UniProtKB">
        <authorList>
            <consortium name="Ensembl"/>
        </authorList>
    </citation>
    <scope>IDENTIFICATION</scope>
</reference>
<keyword evidence="21" id="KW-1185">Reference proteome</keyword>
<feature type="transmembrane region" description="Helical" evidence="18">
    <location>
        <begin position="157"/>
        <end position="176"/>
    </location>
</feature>
<dbReference type="Ensembl" id="ENSOGAT00000004425.2">
    <property type="protein sequence ID" value="ENSOGAP00000003948.2"/>
    <property type="gene ID" value="ENSOGAG00000004424.2"/>
</dbReference>
<sequence>FVFINKLSSPHPDSSVAVPAAAPACQPKSATNAANTTNGHPAAPRLSISSRATVVARMEGASQGGLQTVMKWKTVVAIFVVVVVYLVTGGLVFRALEQPFESSQKNTIALEKAEFLRDHVCVSPQELETLIQHALDADNAGVSPIGNSSNNSSHWDLGSAFFFAGTVITTIGYGNIAPSTEGGKIFCILYAIFGIPLFGFLLAGIGDQLGTIFGKSIARVEKVFRKKQVSQTKIRVISTILFILAGCIVFVTIPAVIFKYIEGWTALESIYFVVVTLTTVGFGDFVAGGNAGINYREWYKPLVWFWILVGLAYFAAVLSMIGDWLRVLSKKTKEEVGEIKAHAAEWKANVTAEFRETRRRLSVEIHDKLQRAATIRSMERRRLGLDQRAHSLDMLSPEKRSVFAALDTGRFKASSQESINNRPNNLRLKGSEQLNKHGQGASEDNIINKLGSTSRLTKRKNKDLRKALPEDVQKIYKTFRNYSLDEEKKEEETEKMCNSDNSSTAVLTDCIQQQAELENGMVPTDTKDGELENENNSLLEDRN</sequence>
<dbReference type="HOGENOM" id="CLU_022504_10_0_1"/>
<dbReference type="GO" id="GO:0022841">
    <property type="term" value="F:potassium ion leak channel activity"/>
    <property type="evidence" value="ECO:0007669"/>
    <property type="project" value="Ensembl"/>
</dbReference>
<keyword evidence="8 18" id="KW-1133">Transmembrane helix</keyword>
<reference evidence="20" key="2">
    <citation type="submission" date="2025-08" db="UniProtKB">
        <authorList>
            <consortium name="Ensembl"/>
        </authorList>
    </citation>
    <scope>IDENTIFICATION</scope>
</reference>
<evidence type="ECO:0000256" key="6">
    <source>
        <dbReference type="ARBA" id="ARBA00022826"/>
    </source>
</evidence>
<protein>
    <submittedName>
        <fullName evidence="20">Potassium two pore domain channel subfamily K member 10</fullName>
    </submittedName>
</protein>
<comment type="catalytic activity">
    <reaction evidence="14">
        <text>Rb(+)(in) = Rb(+)(out)</text>
        <dbReference type="Rhea" id="RHEA:78547"/>
        <dbReference type="ChEBI" id="CHEBI:49847"/>
    </reaction>
</comment>
<dbReference type="AlphaFoldDB" id="H0WPV1"/>
<dbReference type="EMBL" id="AAQR03045967">
    <property type="status" value="NOT_ANNOTATED_CDS"/>
    <property type="molecule type" value="Genomic_DNA"/>
</dbReference>
<dbReference type="InterPro" id="IPR013099">
    <property type="entry name" value="K_chnl_dom"/>
</dbReference>
<evidence type="ECO:0000256" key="12">
    <source>
        <dbReference type="ARBA" id="ARBA00023303"/>
    </source>
</evidence>
<dbReference type="SUPFAM" id="SSF81324">
    <property type="entry name" value="Voltage-gated potassium channels"/>
    <property type="match status" value="2"/>
</dbReference>
<dbReference type="GO" id="GO:0098782">
    <property type="term" value="F:mechanosensitive potassium channel activity"/>
    <property type="evidence" value="ECO:0007669"/>
    <property type="project" value="Ensembl"/>
</dbReference>